<keyword evidence="2 5" id="KW-0812">Transmembrane</keyword>
<evidence type="ECO:0000256" key="1">
    <source>
        <dbReference type="ARBA" id="ARBA00004370"/>
    </source>
</evidence>
<dbReference type="EMBL" id="CAJNOR010003084">
    <property type="protein sequence ID" value="CAF1375590.1"/>
    <property type="molecule type" value="Genomic_DNA"/>
</dbReference>
<evidence type="ECO:0000256" key="2">
    <source>
        <dbReference type="ARBA" id="ARBA00022692"/>
    </source>
</evidence>
<evidence type="ECO:0000256" key="5">
    <source>
        <dbReference type="SAM" id="Phobius"/>
    </source>
</evidence>
<keyword evidence="4 5" id="KW-0472">Membrane</keyword>
<feature type="transmembrane region" description="Helical" evidence="5">
    <location>
        <begin position="178"/>
        <end position="201"/>
    </location>
</feature>
<feature type="domain" description="G-protein coupled receptors family 1 profile" evidence="6">
    <location>
        <begin position="22"/>
        <end position="282"/>
    </location>
</feature>
<dbReference type="GO" id="GO:0016020">
    <property type="term" value="C:membrane"/>
    <property type="evidence" value="ECO:0007669"/>
    <property type="project" value="UniProtKB-SubCell"/>
</dbReference>
<evidence type="ECO:0000256" key="3">
    <source>
        <dbReference type="ARBA" id="ARBA00022989"/>
    </source>
</evidence>
<evidence type="ECO:0000313" key="8">
    <source>
        <dbReference type="EMBL" id="CAF1378993.1"/>
    </source>
</evidence>
<dbReference type="SUPFAM" id="SSF81321">
    <property type="entry name" value="Family A G protein-coupled receptor-like"/>
    <property type="match status" value="1"/>
</dbReference>
<dbReference type="AlphaFoldDB" id="A0A815JCK7"/>
<keyword evidence="9" id="KW-1185">Reference proteome</keyword>
<dbReference type="PROSITE" id="PS50262">
    <property type="entry name" value="G_PROTEIN_RECEP_F1_2"/>
    <property type="match status" value="1"/>
</dbReference>
<feature type="transmembrane region" description="Helical" evidence="5">
    <location>
        <begin position="82"/>
        <end position="103"/>
    </location>
</feature>
<name>A0A815JCK7_ADIRI</name>
<protein>
    <recommendedName>
        <fullName evidence="6">G-protein coupled receptors family 1 profile domain-containing protein</fullName>
    </recommendedName>
</protein>
<evidence type="ECO:0000313" key="10">
    <source>
        <dbReference type="Proteomes" id="UP000663852"/>
    </source>
</evidence>
<feature type="transmembrane region" description="Helical" evidence="5">
    <location>
        <begin position="222"/>
        <end position="243"/>
    </location>
</feature>
<evidence type="ECO:0000313" key="7">
    <source>
        <dbReference type="EMBL" id="CAF1375590.1"/>
    </source>
</evidence>
<evidence type="ECO:0000256" key="4">
    <source>
        <dbReference type="ARBA" id="ARBA00023136"/>
    </source>
</evidence>
<evidence type="ECO:0000313" key="9">
    <source>
        <dbReference type="Proteomes" id="UP000663828"/>
    </source>
</evidence>
<organism evidence="8 10">
    <name type="scientific">Adineta ricciae</name>
    <name type="common">Rotifer</name>
    <dbReference type="NCBI Taxonomy" id="249248"/>
    <lineage>
        <taxon>Eukaryota</taxon>
        <taxon>Metazoa</taxon>
        <taxon>Spiralia</taxon>
        <taxon>Gnathifera</taxon>
        <taxon>Rotifera</taxon>
        <taxon>Eurotatoria</taxon>
        <taxon>Bdelloidea</taxon>
        <taxon>Adinetida</taxon>
        <taxon>Adinetidae</taxon>
        <taxon>Adineta</taxon>
    </lineage>
</organism>
<reference evidence="8" key="1">
    <citation type="submission" date="2021-02" db="EMBL/GenBank/DDBJ databases">
        <authorList>
            <person name="Nowell W R."/>
        </authorList>
    </citation>
    <scope>NUCLEOTIDE SEQUENCE</scope>
</reference>
<dbReference type="Proteomes" id="UP000663828">
    <property type="component" value="Unassembled WGS sequence"/>
</dbReference>
<accession>A0A815JCK7</accession>
<feature type="transmembrane region" description="Helical" evidence="5">
    <location>
        <begin position="255"/>
        <end position="276"/>
    </location>
</feature>
<dbReference type="InterPro" id="IPR017452">
    <property type="entry name" value="GPCR_Rhodpsn_7TM"/>
</dbReference>
<feature type="transmembrane region" description="Helical" evidence="5">
    <location>
        <begin position="43"/>
        <end position="62"/>
    </location>
</feature>
<dbReference type="CDD" id="cd00637">
    <property type="entry name" value="7tm_classA_rhodopsin-like"/>
    <property type="match status" value="1"/>
</dbReference>
<feature type="transmembrane region" description="Helical" evidence="5">
    <location>
        <begin position="123"/>
        <end position="147"/>
    </location>
</feature>
<dbReference type="Proteomes" id="UP000663852">
    <property type="component" value="Unassembled WGS sequence"/>
</dbReference>
<feature type="transmembrane region" description="Helical" evidence="5">
    <location>
        <begin position="12"/>
        <end position="31"/>
    </location>
</feature>
<dbReference type="EMBL" id="CAJNOJ010000296">
    <property type="protein sequence ID" value="CAF1378993.1"/>
    <property type="molecule type" value="Genomic_DNA"/>
</dbReference>
<sequence>MAMPNNIRLWLLLAPLIPSIIVSIFNLYHLLKDKALRNALNNHVIICLLSCGLFIEVTDVTWQVHYYRTNTVLIATPSFCLAWTYIRSIFLIASFLFMAWGSIERHILIFYSNCFSTKTKRLFFHYLPLCICFICPCIFYAIVLFILPCAVPYTYDSWMCNRYSCYIRTRSAALWESIIHFILPAFITTFSSIVLLIRVINHRHRIQQRITWRNYKKLASQLLPISAIYLIFDLPPMTLYAAYSAGLSWSFAADYFSDGLFLLYWIIFLVPFASVMSLPDIRAKCKDAIFFWRSKRVTMPVAMTTARTIPGKANAQRTRPAALANGKQ</sequence>
<keyword evidence="3 5" id="KW-1133">Transmembrane helix</keyword>
<proteinExistence type="predicted"/>
<evidence type="ECO:0000259" key="6">
    <source>
        <dbReference type="PROSITE" id="PS50262"/>
    </source>
</evidence>
<comment type="caution">
    <text evidence="8">The sequence shown here is derived from an EMBL/GenBank/DDBJ whole genome shotgun (WGS) entry which is preliminary data.</text>
</comment>
<comment type="subcellular location">
    <subcellularLocation>
        <location evidence="1">Membrane</location>
    </subcellularLocation>
</comment>
<dbReference type="Gene3D" id="1.20.1070.10">
    <property type="entry name" value="Rhodopsin 7-helix transmembrane proteins"/>
    <property type="match status" value="1"/>
</dbReference>
<gene>
    <name evidence="8" type="ORF">EDS130_LOCUS34814</name>
    <name evidence="7" type="ORF">XAT740_LOCUS32783</name>
</gene>